<feature type="disulfide bond" evidence="6">
    <location>
        <begin position="145"/>
        <end position="161"/>
    </location>
</feature>
<dbReference type="SUPFAM" id="SSF48652">
    <property type="entry name" value="Tetraspanin"/>
    <property type="match status" value="1"/>
</dbReference>
<dbReference type="InterPro" id="IPR000301">
    <property type="entry name" value="Tetraspanin_animals"/>
</dbReference>
<dbReference type="Gene3D" id="1.10.1450.10">
    <property type="entry name" value="Tetraspanin"/>
    <property type="match status" value="1"/>
</dbReference>
<dbReference type="PIRSF" id="PIRSF002419">
    <property type="entry name" value="Tetraspanin"/>
    <property type="match status" value="1"/>
</dbReference>
<evidence type="ECO:0000313" key="8">
    <source>
        <dbReference type="EMBL" id="JAP50280.1"/>
    </source>
</evidence>
<proteinExistence type="inferred from homology"/>
<organism evidence="8">
    <name type="scientific">Schistocephalus solidus</name>
    <name type="common">Tapeworm</name>
    <dbReference type="NCBI Taxonomy" id="70667"/>
    <lineage>
        <taxon>Eukaryota</taxon>
        <taxon>Metazoa</taxon>
        <taxon>Spiralia</taxon>
        <taxon>Lophotrochozoa</taxon>
        <taxon>Platyhelminthes</taxon>
        <taxon>Cestoda</taxon>
        <taxon>Eucestoda</taxon>
        <taxon>Diphyllobothriidea</taxon>
        <taxon>Diphyllobothriidae</taxon>
        <taxon>Schistocephalus</taxon>
    </lineage>
</organism>
<protein>
    <recommendedName>
        <fullName evidence="7">Tetraspanin</fullName>
    </recommendedName>
</protein>
<dbReference type="PRINTS" id="PR00259">
    <property type="entry name" value="TMFOUR"/>
</dbReference>
<evidence type="ECO:0000256" key="5">
    <source>
        <dbReference type="ARBA" id="ARBA00023136"/>
    </source>
</evidence>
<keyword evidence="4 7" id="KW-1133">Transmembrane helix</keyword>
<name>A0A0X3PG41_SCHSO</name>
<feature type="transmembrane region" description="Helical" evidence="7">
    <location>
        <begin position="183"/>
        <end position="204"/>
    </location>
</feature>
<comment type="similarity">
    <text evidence="2 7">Belongs to the tetraspanin (TM4SF) family.</text>
</comment>
<feature type="transmembrane region" description="Helical" evidence="7">
    <location>
        <begin position="51"/>
        <end position="76"/>
    </location>
</feature>
<dbReference type="PROSITE" id="PS00421">
    <property type="entry name" value="TM4_1"/>
    <property type="match status" value="1"/>
</dbReference>
<dbReference type="PANTHER" id="PTHR19282">
    <property type="entry name" value="TETRASPANIN"/>
    <property type="match status" value="1"/>
</dbReference>
<evidence type="ECO:0000256" key="1">
    <source>
        <dbReference type="ARBA" id="ARBA00004141"/>
    </source>
</evidence>
<reference evidence="8" key="1">
    <citation type="submission" date="2016-01" db="EMBL/GenBank/DDBJ databases">
        <title>Reference transcriptome for the parasite Schistocephalus solidus: insights into the molecular evolution of parasitism.</title>
        <authorList>
            <person name="Hebert F.O."/>
            <person name="Grambauer S."/>
            <person name="Barber I."/>
            <person name="Landry C.R."/>
            <person name="Aubin-Horth N."/>
        </authorList>
    </citation>
    <scope>NUCLEOTIDE SEQUENCE</scope>
</reference>
<evidence type="ECO:0000256" key="4">
    <source>
        <dbReference type="ARBA" id="ARBA00022989"/>
    </source>
</evidence>
<sequence length="214" mass="23030">MAVSGCANCLRVLTIIFNFVVFLCGILLVAFASYVLHQFNTVFYGLKAQEYGVVIGLLVLGLLIFFLGFLGCCGAWKESICMLTTFATIIGILLVVQVIVAIVGFVYKDEIPKIAREYLQRALDEAKAQGGSPIMEEIERTFNCCGVTGPADYGSKIPTSCGTSTVGCAQLAEDYIKGHSTTLFIVAIVVALLQLAAVIVACCLQSSIRKYQTV</sequence>
<keyword evidence="5 7" id="KW-0472">Membrane</keyword>
<dbReference type="InterPro" id="IPR008952">
    <property type="entry name" value="Tetraspanin_EC2_sf"/>
</dbReference>
<evidence type="ECO:0000256" key="6">
    <source>
        <dbReference type="PIRSR" id="PIRSR002419-1"/>
    </source>
</evidence>
<dbReference type="Pfam" id="PF00335">
    <property type="entry name" value="Tetraspanin"/>
    <property type="match status" value="1"/>
</dbReference>
<comment type="subcellular location">
    <subcellularLocation>
        <location evidence="1 7">Membrane</location>
        <topology evidence="1 7">Multi-pass membrane protein</topology>
    </subcellularLocation>
</comment>
<dbReference type="InterPro" id="IPR018503">
    <property type="entry name" value="Tetraspanin_CS"/>
</dbReference>
<feature type="transmembrane region" description="Helical" evidence="7">
    <location>
        <begin position="83"/>
        <end position="107"/>
    </location>
</feature>
<keyword evidence="3 7" id="KW-0812">Transmembrane</keyword>
<feature type="transmembrane region" description="Helical" evidence="7">
    <location>
        <begin position="12"/>
        <end position="36"/>
    </location>
</feature>
<evidence type="ECO:0000256" key="2">
    <source>
        <dbReference type="ARBA" id="ARBA00006840"/>
    </source>
</evidence>
<dbReference type="AlphaFoldDB" id="A0A0X3PG41"/>
<dbReference type="PANTHER" id="PTHR19282:SF544">
    <property type="entry name" value="TETRASPANIN"/>
    <property type="match status" value="1"/>
</dbReference>
<dbReference type="EMBL" id="GEEE01012945">
    <property type="protein sequence ID" value="JAP50280.1"/>
    <property type="molecule type" value="Transcribed_RNA"/>
</dbReference>
<evidence type="ECO:0000256" key="3">
    <source>
        <dbReference type="ARBA" id="ARBA00022692"/>
    </source>
</evidence>
<dbReference type="InterPro" id="IPR018499">
    <property type="entry name" value="Tetraspanin/Peripherin"/>
</dbReference>
<accession>A0A0X3PG41</accession>
<dbReference type="CDD" id="cd03127">
    <property type="entry name" value="tetraspanin_LEL"/>
    <property type="match status" value="1"/>
</dbReference>
<evidence type="ECO:0000256" key="7">
    <source>
        <dbReference type="RuleBase" id="RU361218"/>
    </source>
</evidence>
<gene>
    <name evidence="8" type="primary">IM23</name>
    <name evidence="8" type="ORF">TR135698</name>
</gene>
<dbReference type="GO" id="GO:0005886">
    <property type="term" value="C:plasma membrane"/>
    <property type="evidence" value="ECO:0007669"/>
    <property type="project" value="TreeGrafter"/>
</dbReference>
<keyword evidence="6" id="KW-1015">Disulfide bond</keyword>